<comment type="caution">
    <text evidence="2">The sequence shown here is derived from an EMBL/GenBank/DDBJ whole genome shotgun (WGS) entry which is preliminary data.</text>
</comment>
<dbReference type="PANTHER" id="PTHR10622:SF10">
    <property type="entry name" value="HET DOMAIN-CONTAINING PROTEIN"/>
    <property type="match status" value="1"/>
</dbReference>
<dbReference type="OrthoDB" id="20872at2759"/>
<dbReference type="Proteomes" id="UP000076874">
    <property type="component" value="Unassembled WGS sequence"/>
</dbReference>
<feature type="domain" description="Heterokaryon incompatibility" evidence="1">
    <location>
        <begin position="24"/>
        <end position="151"/>
    </location>
</feature>
<dbReference type="AlphaFoldDB" id="A0A167U5I0"/>
<dbReference type="STRING" id="1081102.A0A167U5I0"/>
<sequence>MRLLEYRNGAFKAPVIRAGNLPRYAVLSHTWGPDADEVTYKDLVDGTGDGKAGYEEIRFCAGQAQRDGLRYIWVDTCCIDKTSSTELQEAITSMFQWYKKADRCYVYLSDVAAPEHKDDDEDDDDEKVKDTWWEPAFRASKLFTRGWTLQELVAPASVEFFTRNGQRLGDKRSLEQPIHEITGIALSALRGTDLAQFDVEERFKWAEKRLTTREEDWAYSLLGIFGVFLPLIYGEGKAHAVRRLNQEIANAARSHTAHEDVIDLLSTEFEDEGRYVDIQNPVATTWLISFEQIRQRDPLAADYLSFAACVDAKDIPLSLLPPGLSPKT</sequence>
<accession>A0A167U5I0</accession>
<reference evidence="2 3" key="1">
    <citation type="journal article" date="2016" name="Genome Biol. Evol.">
        <title>Divergent and convergent evolution of fungal pathogenicity.</title>
        <authorList>
            <person name="Shang Y."/>
            <person name="Xiao G."/>
            <person name="Zheng P."/>
            <person name="Cen K."/>
            <person name="Zhan S."/>
            <person name="Wang C."/>
        </authorList>
    </citation>
    <scope>NUCLEOTIDE SEQUENCE [LARGE SCALE GENOMIC DNA]</scope>
    <source>
        <strain evidence="2 3">RCEF 264</strain>
    </source>
</reference>
<keyword evidence="3" id="KW-1185">Reference proteome</keyword>
<evidence type="ECO:0000313" key="3">
    <source>
        <dbReference type="Proteomes" id="UP000076874"/>
    </source>
</evidence>
<dbReference type="Pfam" id="PF06985">
    <property type="entry name" value="HET"/>
    <property type="match status" value="1"/>
</dbReference>
<dbReference type="PANTHER" id="PTHR10622">
    <property type="entry name" value="HET DOMAIN-CONTAINING PROTEIN"/>
    <property type="match status" value="1"/>
</dbReference>
<organism evidence="2 3">
    <name type="scientific">Niveomyces insectorum RCEF 264</name>
    <dbReference type="NCBI Taxonomy" id="1081102"/>
    <lineage>
        <taxon>Eukaryota</taxon>
        <taxon>Fungi</taxon>
        <taxon>Dikarya</taxon>
        <taxon>Ascomycota</taxon>
        <taxon>Pezizomycotina</taxon>
        <taxon>Sordariomycetes</taxon>
        <taxon>Hypocreomycetidae</taxon>
        <taxon>Hypocreales</taxon>
        <taxon>Cordycipitaceae</taxon>
        <taxon>Niveomyces</taxon>
    </lineage>
</organism>
<protein>
    <submittedName>
        <fullName evidence="2">Heterokaryon incompatibility</fullName>
    </submittedName>
</protein>
<dbReference type="EMBL" id="AZHD01000008">
    <property type="protein sequence ID" value="OAA61263.1"/>
    <property type="molecule type" value="Genomic_DNA"/>
</dbReference>
<proteinExistence type="predicted"/>
<evidence type="ECO:0000313" key="2">
    <source>
        <dbReference type="EMBL" id="OAA61263.1"/>
    </source>
</evidence>
<dbReference type="InterPro" id="IPR010730">
    <property type="entry name" value="HET"/>
</dbReference>
<gene>
    <name evidence="2" type="ORF">SPI_05287</name>
</gene>
<name>A0A167U5I0_9HYPO</name>
<evidence type="ECO:0000259" key="1">
    <source>
        <dbReference type="Pfam" id="PF06985"/>
    </source>
</evidence>